<organism evidence="2 3">
    <name type="scientific">Hypocrea virens (strain Gv29-8 / FGSC 10586)</name>
    <name type="common">Gliocladium virens</name>
    <name type="synonym">Trichoderma virens</name>
    <dbReference type="NCBI Taxonomy" id="413071"/>
    <lineage>
        <taxon>Eukaryota</taxon>
        <taxon>Fungi</taxon>
        <taxon>Dikarya</taxon>
        <taxon>Ascomycota</taxon>
        <taxon>Pezizomycotina</taxon>
        <taxon>Sordariomycetes</taxon>
        <taxon>Hypocreomycetidae</taxon>
        <taxon>Hypocreales</taxon>
        <taxon>Hypocreaceae</taxon>
        <taxon>Trichoderma</taxon>
    </lineage>
</organism>
<dbReference type="OMA" id="QPPRAYE"/>
<dbReference type="Gene3D" id="3.40.50.1580">
    <property type="entry name" value="Nucleoside phosphorylase domain"/>
    <property type="match status" value="1"/>
</dbReference>
<dbReference type="InParanoid" id="G9MHR0"/>
<dbReference type="HOGENOM" id="CLU_000288_34_22_1"/>
<evidence type="ECO:0000313" key="2">
    <source>
        <dbReference type="EMBL" id="EHK26248.1"/>
    </source>
</evidence>
<dbReference type="SUPFAM" id="SSF53167">
    <property type="entry name" value="Purine and uridine phosphorylases"/>
    <property type="match status" value="1"/>
</dbReference>
<evidence type="ECO:0000259" key="1">
    <source>
        <dbReference type="Pfam" id="PF01048"/>
    </source>
</evidence>
<dbReference type="PANTHER" id="PTHR46082">
    <property type="entry name" value="ATP/GTP-BINDING PROTEIN-RELATED"/>
    <property type="match status" value="1"/>
</dbReference>
<accession>G9MHR0</accession>
<dbReference type="EMBL" id="ABDF02000002">
    <property type="protein sequence ID" value="EHK26248.1"/>
    <property type="molecule type" value="Genomic_DNA"/>
</dbReference>
<dbReference type="OrthoDB" id="1658288at2759"/>
<dbReference type="STRING" id="413071.G9MHR0"/>
<dbReference type="VEuPathDB" id="FungiDB:TRIVIDRAFT_36030"/>
<gene>
    <name evidence="2" type="ORF">TRIVIDRAFT_36030</name>
</gene>
<dbReference type="InterPro" id="IPR053137">
    <property type="entry name" value="NLR-like"/>
</dbReference>
<dbReference type="AlphaFoldDB" id="G9MHR0"/>
<dbReference type="InterPro" id="IPR000845">
    <property type="entry name" value="Nucleoside_phosphorylase_d"/>
</dbReference>
<dbReference type="PANTHER" id="PTHR46082:SF6">
    <property type="entry name" value="AAA+ ATPASE DOMAIN-CONTAINING PROTEIN-RELATED"/>
    <property type="match status" value="1"/>
</dbReference>
<dbReference type="GO" id="GO:0003824">
    <property type="term" value="F:catalytic activity"/>
    <property type="evidence" value="ECO:0007669"/>
    <property type="project" value="InterPro"/>
</dbReference>
<feature type="domain" description="Nucleoside phosphorylase" evidence="1">
    <location>
        <begin position="14"/>
        <end position="173"/>
    </location>
</feature>
<dbReference type="Proteomes" id="UP000007115">
    <property type="component" value="Unassembled WGS sequence"/>
</dbReference>
<dbReference type="GeneID" id="25793497"/>
<proteinExistence type="predicted"/>
<name>G9MHR0_HYPVG</name>
<comment type="caution">
    <text evidence="2">The sequence shown here is derived from an EMBL/GenBank/DDBJ whole genome shotgun (WGS) entry which is preliminary data.</text>
</comment>
<dbReference type="RefSeq" id="XP_013960460.1">
    <property type="nucleotide sequence ID" value="XM_014104985.1"/>
</dbReference>
<keyword evidence="3" id="KW-1185">Reference proteome</keyword>
<sequence>MNYIRPSRRDEFEIAIVCALALEYDGVSLLFDEFWDEDGDSYGRAVGDLNTYTTGRIGKFNVVLALLPNIGKANTASAVAGLRSSYGSLQLVLLVGICGGVPRLDQNEILLGDVVISKTVVQYDFLKQYTDDIVRKNTLDDNLGKPVKDIRNLLVTLETELGLERLHERTAYFLRQIQKNRQNYNYPGTAEDKLFESTYRHKHRASRICICGKSGQLEVCDPARDSYCHELKCEDRYLVVRARLDQKRQLENTNDARAQEPVIHFGAIASGDTVMNSGAHRDEISREQNVIAFETEGAGAWEELPCIIVKGVCNYADCHKSDKWQRFAAATSASAAKAMLERYCKTDKPSQAISGG</sequence>
<dbReference type="Pfam" id="PF01048">
    <property type="entry name" value="PNP_UDP_1"/>
    <property type="match status" value="1"/>
</dbReference>
<dbReference type="InterPro" id="IPR035994">
    <property type="entry name" value="Nucleoside_phosphorylase_sf"/>
</dbReference>
<dbReference type="GO" id="GO:0009116">
    <property type="term" value="P:nucleoside metabolic process"/>
    <property type="evidence" value="ECO:0007669"/>
    <property type="project" value="InterPro"/>
</dbReference>
<reference evidence="2 3" key="1">
    <citation type="journal article" date="2011" name="Genome Biol.">
        <title>Comparative genome sequence analysis underscores mycoparasitism as the ancestral life style of Trichoderma.</title>
        <authorList>
            <person name="Kubicek C.P."/>
            <person name="Herrera-Estrella A."/>
            <person name="Seidl-Seiboth V."/>
            <person name="Martinez D.A."/>
            <person name="Druzhinina I.S."/>
            <person name="Thon M."/>
            <person name="Zeilinger S."/>
            <person name="Casas-Flores S."/>
            <person name="Horwitz B.A."/>
            <person name="Mukherjee P.K."/>
            <person name="Mukherjee M."/>
            <person name="Kredics L."/>
            <person name="Alcaraz L.D."/>
            <person name="Aerts A."/>
            <person name="Antal Z."/>
            <person name="Atanasova L."/>
            <person name="Cervantes-Badillo M.G."/>
            <person name="Challacombe J."/>
            <person name="Chertkov O."/>
            <person name="McCluskey K."/>
            <person name="Coulpier F."/>
            <person name="Deshpande N."/>
            <person name="von Doehren H."/>
            <person name="Ebbole D.J."/>
            <person name="Esquivel-Naranjo E.U."/>
            <person name="Fekete E."/>
            <person name="Flipphi M."/>
            <person name="Glaser F."/>
            <person name="Gomez-Rodriguez E.Y."/>
            <person name="Gruber S."/>
            <person name="Han C."/>
            <person name="Henrissat B."/>
            <person name="Hermosa R."/>
            <person name="Hernandez-Onate M."/>
            <person name="Karaffa L."/>
            <person name="Kosti I."/>
            <person name="Le Crom S."/>
            <person name="Lindquist E."/>
            <person name="Lucas S."/>
            <person name="Luebeck M."/>
            <person name="Luebeck P.S."/>
            <person name="Margeot A."/>
            <person name="Metz B."/>
            <person name="Misra M."/>
            <person name="Nevalainen H."/>
            <person name="Omann M."/>
            <person name="Packer N."/>
            <person name="Perrone G."/>
            <person name="Uresti-Rivera E.E."/>
            <person name="Salamov A."/>
            <person name="Schmoll M."/>
            <person name="Seiboth B."/>
            <person name="Shapiro H."/>
            <person name="Sukno S."/>
            <person name="Tamayo-Ramos J.A."/>
            <person name="Tisch D."/>
            <person name="Wiest A."/>
            <person name="Wilkinson H.H."/>
            <person name="Zhang M."/>
            <person name="Coutinho P.M."/>
            <person name="Kenerley C.M."/>
            <person name="Monte E."/>
            <person name="Baker S.E."/>
            <person name="Grigoriev I.V."/>
        </authorList>
    </citation>
    <scope>NUCLEOTIDE SEQUENCE [LARGE SCALE GENOMIC DNA]</scope>
    <source>
        <strain evidence="3">Gv29-8 / FGSC 10586</strain>
    </source>
</reference>
<protein>
    <recommendedName>
        <fullName evidence="1">Nucleoside phosphorylase domain-containing protein</fullName>
    </recommendedName>
</protein>
<evidence type="ECO:0000313" key="3">
    <source>
        <dbReference type="Proteomes" id="UP000007115"/>
    </source>
</evidence>